<reference evidence="7 8" key="1">
    <citation type="journal article" date="2018" name="Gigascience">
        <title>Genomes of trombidid mites reveal novel predicted allergens and laterally-transferred genes associated with secondary metabolism.</title>
        <authorList>
            <person name="Dong X."/>
            <person name="Chaisiri K."/>
            <person name="Xia D."/>
            <person name="Armstrong S.D."/>
            <person name="Fang Y."/>
            <person name="Donnelly M.J."/>
            <person name="Kadowaki T."/>
            <person name="McGarry J.W."/>
            <person name="Darby A.C."/>
            <person name="Makepeace B.L."/>
        </authorList>
    </citation>
    <scope>NUCLEOTIDE SEQUENCE [LARGE SCALE GENOMIC DNA]</scope>
    <source>
        <strain evidence="7">UoL-UT</strain>
    </source>
</reference>
<dbReference type="OrthoDB" id="10035764at2759"/>
<keyword evidence="8" id="KW-1185">Reference proteome</keyword>
<evidence type="ECO:0000259" key="6">
    <source>
        <dbReference type="PROSITE" id="PS50215"/>
    </source>
</evidence>
<dbReference type="SUPFAM" id="SSF55486">
    <property type="entry name" value="Metalloproteases ('zincins'), catalytic domain"/>
    <property type="match status" value="1"/>
</dbReference>
<organism evidence="7 8">
    <name type="scientific">Leptotrombidium deliense</name>
    <dbReference type="NCBI Taxonomy" id="299467"/>
    <lineage>
        <taxon>Eukaryota</taxon>
        <taxon>Metazoa</taxon>
        <taxon>Ecdysozoa</taxon>
        <taxon>Arthropoda</taxon>
        <taxon>Chelicerata</taxon>
        <taxon>Arachnida</taxon>
        <taxon>Acari</taxon>
        <taxon>Acariformes</taxon>
        <taxon>Trombidiformes</taxon>
        <taxon>Prostigmata</taxon>
        <taxon>Anystina</taxon>
        <taxon>Parasitengona</taxon>
        <taxon>Trombiculoidea</taxon>
        <taxon>Trombiculidae</taxon>
        <taxon>Leptotrombidium</taxon>
    </lineage>
</organism>
<sequence length="369" mass="42848">MKYKRDFTVINVCLTLFVVQLNLLSKYASAKWKQEMTASIANNGNSCRVSFDAFNEWFAIDLKKKDDVLFDVYFSKEAKKKECLFVNDSSLIDETLHICQQSINGAFKTNKRYCKIKYLKHKKKHVIRCVSSAINERNARNSCHHIPSKDDNFNINSTFKSDKEFELPVLHLPVLVFVDRLLLKSFENNEKLLKDSVQRIFQKVAFNFRELRVNVTVANIVIWKKVDFVKIYYDSFKTLEELKKFWRKNYKNYSHCAQTAHVLTGRRLNVAGIAATHSICFVKEEAISLTSTYKSNGAQIVHTVSHELAHVLWQLHDKSHCLCEHGPNNCIMSAVDFIPTKWSSCTILRHQELCKINNFQCLQSMPVKC</sequence>
<gene>
    <name evidence="7" type="ORF">B4U80_13711</name>
</gene>
<keyword evidence="5" id="KW-1015">Disulfide bond</keyword>
<feature type="disulfide bond" evidence="5">
    <location>
        <begin position="321"/>
        <end position="345"/>
    </location>
</feature>
<feature type="active site" evidence="5">
    <location>
        <position position="307"/>
    </location>
</feature>
<dbReference type="EMBL" id="NCKV01001924">
    <property type="protein sequence ID" value="RWS27564.1"/>
    <property type="molecule type" value="Genomic_DNA"/>
</dbReference>
<dbReference type="GO" id="GO:0006508">
    <property type="term" value="P:proteolysis"/>
    <property type="evidence" value="ECO:0007669"/>
    <property type="project" value="UniProtKB-KW"/>
</dbReference>
<dbReference type="GO" id="GO:0046872">
    <property type="term" value="F:metal ion binding"/>
    <property type="evidence" value="ECO:0007669"/>
    <property type="project" value="UniProtKB-KW"/>
</dbReference>
<protein>
    <submittedName>
        <fullName evidence="7">Metalloproteinase-like protein</fullName>
    </submittedName>
</protein>
<keyword evidence="1" id="KW-0645">Protease</keyword>
<feature type="domain" description="Peptidase M12B" evidence="6">
    <location>
        <begin position="170"/>
        <end position="366"/>
    </location>
</feature>
<dbReference type="AlphaFoldDB" id="A0A443SJ58"/>
<accession>A0A443SJ58</accession>
<keyword evidence="5" id="KW-0479">Metal-binding</keyword>
<evidence type="ECO:0000256" key="1">
    <source>
        <dbReference type="ARBA" id="ARBA00022670"/>
    </source>
</evidence>
<evidence type="ECO:0000256" key="3">
    <source>
        <dbReference type="ARBA" id="ARBA00022833"/>
    </source>
</evidence>
<dbReference type="Proteomes" id="UP000288716">
    <property type="component" value="Unassembled WGS sequence"/>
</dbReference>
<evidence type="ECO:0000256" key="5">
    <source>
        <dbReference type="PROSITE-ProRule" id="PRU00276"/>
    </source>
</evidence>
<dbReference type="PANTHER" id="PTHR11905">
    <property type="entry name" value="ADAM A DISINTEGRIN AND METALLOPROTEASE DOMAIN"/>
    <property type="match status" value="1"/>
</dbReference>
<name>A0A443SJ58_9ACAR</name>
<evidence type="ECO:0000256" key="2">
    <source>
        <dbReference type="ARBA" id="ARBA00022801"/>
    </source>
</evidence>
<dbReference type="GO" id="GO:0004222">
    <property type="term" value="F:metalloendopeptidase activity"/>
    <property type="evidence" value="ECO:0007669"/>
    <property type="project" value="InterPro"/>
</dbReference>
<feature type="binding site" evidence="5">
    <location>
        <position position="310"/>
    </location>
    <ligand>
        <name>Zn(2+)</name>
        <dbReference type="ChEBI" id="CHEBI:29105"/>
        <note>catalytic</note>
    </ligand>
</feature>
<dbReference type="Pfam" id="PF01421">
    <property type="entry name" value="Reprolysin"/>
    <property type="match status" value="1"/>
</dbReference>
<keyword evidence="3 5" id="KW-0862">Zinc</keyword>
<comment type="caution">
    <text evidence="7">The sequence shown here is derived from an EMBL/GenBank/DDBJ whole genome shotgun (WGS) entry which is preliminary data.</text>
</comment>
<dbReference type="PROSITE" id="PS50215">
    <property type="entry name" value="ADAM_MEPRO"/>
    <property type="match status" value="1"/>
</dbReference>
<evidence type="ECO:0000313" key="7">
    <source>
        <dbReference type="EMBL" id="RWS27564.1"/>
    </source>
</evidence>
<dbReference type="STRING" id="299467.A0A443SJ58"/>
<feature type="binding site" evidence="5">
    <location>
        <position position="306"/>
    </location>
    <ligand>
        <name>Zn(2+)</name>
        <dbReference type="ChEBI" id="CHEBI:29105"/>
        <note>catalytic</note>
    </ligand>
</feature>
<keyword evidence="2" id="KW-0378">Hydrolase</keyword>
<keyword evidence="4" id="KW-0482">Metalloprotease</keyword>
<comment type="caution">
    <text evidence="5">Lacks conserved residue(s) required for the propagation of feature annotation.</text>
</comment>
<evidence type="ECO:0000256" key="4">
    <source>
        <dbReference type="ARBA" id="ARBA00023049"/>
    </source>
</evidence>
<proteinExistence type="predicted"/>
<feature type="binding site" evidence="5">
    <location>
        <position position="316"/>
    </location>
    <ligand>
        <name>Zn(2+)</name>
        <dbReference type="ChEBI" id="CHEBI:29105"/>
        <note>catalytic</note>
    </ligand>
</feature>
<dbReference type="Gene3D" id="3.40.390.10">
    <property type="entry name" value="Collagenase (Catalytic Domain)"/>
    <property type="match status" value="1"/>
</dbReference>
<dbReference type="PANTHER" id="PTHR11905:SF159">
    <property type="entry name" value="ADAM METALLOPROTEASE"/>
    <property type="match status" value="1"/>
</dbReference>
<dbReference type="VEuPathDB" id="VectorBase:LDEU004476"/>
<dbReference type="InterPro" id="IPR001590">
    <property type="entry name" value="Peptidase_M12B"/>
</dbReference>
<dbReference type="InterPro" id="IPR024079">
    <property type="entry name" value="MetalloPept_cat_dom_sf"/>
</dbReference>
<evidence type="ECO:0000313" key="8">
    <source>
        <dbReference type="Proteomes" id="UP000288716"/>
    </source>
</evidence>